<dbReference type="AlphaFoldDB" id="A0A2H3CPV8"/>
<reference evidence="3" key="1">
    <citation type="journal article" date="2017" name="Nat. Ecol. Evol.">
        <title>Genome expansion and lineage-specific genetic innovations in the forest pathogenic fungi Armillaria.</title>
        <authorList>
            <person name="Sipos G."/>
            <person name="Prasanna A.N."/>
            <person name="Walter M.C."/>
            <person name="O'Connor E."/>
            <person name="Balint B."/>
            <person name="Krizsan K."/>
            <person name="Kiss B."/>
            <person name="Hess J."/>
            <person name="Varga T."/>
            <person name="Slot J."/>
            <person name="Riley R."/>
            <person name="Boka B."/>
            <person name="Rigling D."/>
            <person name="Barry K."/>
            <person name="Lee J."/>
            <person name="Mihaltcheva S."/>
            <person name="LaButti K."/>
            <person name="Lipzen A."/>
            <person name="Waldron R."/>
            <person name="Moloney N.M."/>
            <person name="Sperisen C."/>
            <person name="Kredics L."/>
            <person name="Vagvoelgyi C."/>
            <person name="Patrignani A."/>
            <person name="Fitzpatrick D."/>
            <person name="Nagy I."/>
            <person name="Doyle S."/>
            <person name="Anderson J.B."/>
            <person name="Grigoriev I.V."/>
            <person name="Gueldener U."/>
            <person name="Muensterkoetter M."/>
            <person name="Nagy L.G."/>
        </authorList>
    </citation>
    <scope>NUCLEOTIDE SEQUENCE [LARGE SCALE GENOMIC DNA]</scope>
    <source>
        <strain evidence="3">Ar21-2</strain>
    </source>
</reference>
<organism evidence="2 3">
    <name type="scientific">Armillaria gallica</name>
    <name type="common">Bulbous honey fungus</name>
    <name type="synonym">Armillaria bulbosa</name>
    <dbReference type="NCBI Taxonomy" id="47427"/>
    <lineage>
        <taxon>Eukaryota</taxon>
        <taxon>Fungi</taxon>
        <taxon>Dikarya</taxon>
        <taxon>Basidiomycota</taxon>
        <taxon>Agaricomycotina</taxon>
        <taxon>Agaricomycetes</taxon>
        <taxon>Agaricomycetidae</taxon>
        <taxon>Agaricales</taxon>
        <taxon>Marasmiineae</taxon>
        <taxon>Physalacriaceae</taxon>
        <taxon>Armillaria</taxon>
    </lineage>
</organism>
<feature type="region of interest" description="Disordered" evidence="1">
    <location>
        <begin position="1"/>
        <end position="24"/>
    </location>
</feature>
<evidence type="ECO:0000313" key="2">
    <source>
        <dbReference type="EMBL" id="PBK85091.1"/>
    </source>
</evidence>
<dbReference type="OrthoDB" id="10510427at2759"/>
<dbReference type="Proteomes" id="UP000217790">
    <property type="component" value="Unassembled WGS sequence"/>
</dbReference>
<dbReference type="InParanoid" id="A0A2H3CPV8"/>
<keyword evidence="3" id="KW-1185">Reference proteome</keyword>
<accession>A0A2H3CPV8</accession>
<gene>
    <name evidence="2" type="ORF">ARMGADRAFT_591521</name>
</gene>
<evidence type="ECO:0000313" key="3">
    <source>
        <dbReference type="Proteomes" id="UP000217790"/>
    </source>
</evidence>
<proteinExistence type="predicted"/>
<evidence type="ECO:0000256" key="1">
    <source>
        <dbReference type="SAM" id="MobiDB-lite"/>
    </source>
</evidence>
<sequence>MKISGNSDAAAEQRNRYHSATTLRRSSDEVMPLLNLRQGETYICTDHPTGRHTKQGDGGHHHQTIARNTNKVTGDADTEHSVAQDTVWVKKQHACKGTRTYDCNKTQVSETARKQACVSYRNGTPVAASEPMTAKERRSRGTANNQADDLANATCLVQYESL</sequence>
<name>A0A2H3CPV8_ARMGA</name>
<dbReference type="EMBL" id="KZ293693">
    <property type="protein sequence ID" value="PBK85091.1"/>
    <property type="molecule type" value="Genomic_DNA"/>
</dbReference>
<protein>
    <submittedName>
        <fullName evidence="2">Uncharacterized protein</fullName>
    </submittedName>
</protein>